<dbReference type="PROSITE" id="PS51272">
    <property type="entry name" value="SLH"/>
    <property type="match status" value="3"/>
</dbReference>
<dbReference type="PANTHER" id="PTHR36842">
    <property type="entry name" value="PROTEIN TOLB HOMOLOG"/>
    <property type="match status" value="1"/>
</dbReference>
<gene>
    <name evidence="5" type="ORF">MFMK1_003268</name>
</gene>
<evidence type="ECO:0000256" key="3">
    <source>
        <dbReference type="SAM" id="SignalP"/>
    </source>
</evidence>
<feature type="domain" description="SLH" evidence="4">
    <location>
        <begin position="464"/>
        <end position="527"/>
    </location>
</feature>
<dbReference type="AlphaFoldDB" id="A0AAU0UQ18"/>
<organism evidence="5 6">
    <name type="scientific">Metallumcola ferriviriculae</name>
    <dbReference type="NCBI Taxonomy" id="3039180"/>
    <lineage>
        <taxon>Bacteria</taxon>
        <taxon>Bacillati</taxon>
        <taxon>Bacillota</taxon>
        <taxon>Clostridia</taxon>
        <taxon>Neomoorellales</taxon>
        <taxon>Desulfitibacteraceae</taxon>
        <taxon>Metallumcola</taxon>
    </lineage>
</organism>
<keyword evidence="1" id="KW-0677">Repeat</keyword>
<protein>
    <submittedName>
        <fullName evidence="5">S-layer homology domain-containing protein</fullName>
    </submittedName>
</protein>
<accession>A0AAU0UQ18</accession>
<dbReference type="Proteomes" id="UP001329915">
    <property type="component" value="Chromosome"/>
</dbReference>
<dbReference type="InterPro" id="IPR011042">
    <property type="entry name" value="6-blade_b-propeller_TolB-like"/>
</dbReference>
<feature type="region of interest" description="Disordered" evidence="2">
    <location>
        <begin position="305"/>
        <end position="353"/>
    </location>
</feature>
<dbReference type="RefSeq" id="WP_366922793.1">
    <property type="nucleotide sequence ID" value="NZ_CP121694.1"/>
</dbReference>
<dbReference type="EMBL" id="CP121694">
    <property type="protein sequence ID" value="WRO23408.1"/>
    <property type="molecule type" value="Genomic_DNA"/>
</dbReference>
<feature type="signal peptide" evidence="3">
    <location>
        <begin position="1"/>
        <end position="25"/>
    </location>
</feature>
<dbReference type="KEGG" id="dbc:MFMK1_003268"/>
<dbReference type="SUPFAM" id="SSF69304">
    <property type="entry name" value="Tricorn protease N-terminal domain"/>
    <property type="match status" value="1"/>
</dbReference>
<name>A0AAU0UQ18_9FIRM</name>
<sequence>MMVVRFWRKVLFLTGVLVLSVTVLAFGQTALKPAPGGEVKKDGDYVTWMSFLDDNWDVYYLNLDTGTTGNLTDHPAHQAYPDVWSDYVVWQDNRNHADDPSGVYAIYLYNFQTGETKQVSQTEGNHQHPIIAENNIVWTNHKDGRTDIVLYDLETNSQKTIYQGTTAFGVKFDGQIIAWTDFRNGDADIYAYDLIEQEEIRLTYSDKDEMSPLVGGGTVVWTEEHNNTNQIYSYNPDDDIYRRVTAGDEDHQPIAFDGEKLLLEEDGKLFLNQNPTVSVQQPVGLKTGSANQIILENGQVTYITGSNLDQEPVSDALERKETPEDGADDHSDTSGSLKSQDQQTPSVIKLESPDNKLSLTIGKNRLSSNFAMQIKETNNPTGGMYTTIGPQYQFEVVAGAIEPSTAINVTLNYSLNNIHTDMQKIGLYQRNTEGAWVYIPMTHNVEEKTIKAEINSLAPIALMSYQQTFNDLNGHWGQDAIEVVAAHKAINGYPNGGFAPNKPITRAEFTKLLVTIMGVEVVGNQAGNFQDVSKKHWAYLFIETAAQRGWVKGYNNKFSPAASISREEMVTMLMRAADSESEITDKLAQYKDHNQISQWAKPYFARAVEQDLISGYNKLLDPHGATTRAEAAALFYRYLDMTGRF</sequence>
<dbReference type="Pfam" id="PF00395">
    <property type="entry name" value="SLH"/>
    <property type="match status" value="3"/>
</dbReference>
<feature type="compositionally biased region" description="Polar residues" evidence="2">
    <location>
        <begin position="333"/>
        <end position="346"/>
    </location>
</feature>
<keyword evidence="6" id="KW-1185">Reference proteome</keyword>
<evidence type="ECO:0000259" key="4">
    <source>
        <dbReference type="PROSITE" id="PS51272"/>
    </source>
</evidence>
<feature type="compositionally biased region" description="Basic and acidic residues" evidence="2">
    <location>
        <begin position="316"/>
        <end position="332"/>
    </location>
</feature>
<dbReference type="PANTHER" id="PTHR36842:SF1">
    <property type="entry name" value="PROTEIN TOLB"/>
    <property type="match status" value="1"/>
</dbReference>
<dbReference type="Gene3D" id="2.120.10.60">
    <property type="entry name" value="Tricorn protease N-terminal domain"/>
    <property type="match status" value="1"/>
</dbReference>
<dbReference type="Gene3D" id="2.120.10.30">
    <property type="entry name" value="TolB, C-terminal domain"/>
    <property type="match status" value="1"/>
</dbReference>
<keyword evidence="3" id="KW-0732">Signal</keyword>
<dbReference type="InterPro" id="IPR027618">
    <property type="entry name" value="Beta_prop_Msarc"/>
</dbReference>
<dbReference type="NCBIfam" id="TIGR04275">
    <property type="entry name" value="beta_prop_Msarc"/>
    <property type="match status" value="2"/>
</dbReference>
<evidence type="ECO:0000313" key="5">
    <source>
        <dbReference type="EMBL" id="WRO23408.1"/>
    </source>
</evidence>
<feature type="domain" description="SLH" evidence="4">
    <location>
        <begin position="528"/>
        <end position="587"/>
    </location>
</feature>
<feature type="chain" id="PRO_5043412201" evidence="3">
    <location>
        <begin position="26"/>
        <end position="645"/>
    </location>
</feature>
<reference evidence="5 6" key="1">
    <citation type="submission" date="2023-04" db="EMBL/GenBank/DDBJ databases">
        <authorList>
            <person name="Hsu D."/>
        </authorList>
    </citation>
    <scope>NUCLEOTIDE SEQUENCE [LARGE SCALE GENOMIC DNA]</scope>
    <source>
        <strain evidence="5 6">MK1</strain>
    </source>
</reference>
<proteinExistence type="predicted"/>
<evidence type="ECO:0000256" key="1">
    <source>
        <dbReference type="ARBA" id="ARBA00022737"/>
    </source>
</evidence>
<evidence type="ECO:0000313" key="6">
    <source>
        <dbReference type="Proteomes" id="UP001329915"/>
    </source>
</evidence>
<dbReference type="InterPro" id="IPR001119">
    <property type="entry name" value="SLH_dom"/>
</dbReference>
<feature type="domain" description="SLH" evidence="4">
    <location>
        <begin position="589"/>
        <end position="645"/>
    </location>
</feature>
<evidence type="ECO:0000256" key="2">
    <source>
        <dbReference type="SAM" id="MobiDB-lite"/>
    </source>
</evidence>